<dbReference type="Proteomes" id="UP000266177">
    <property type="component" value="Unassembled WGS sequence"/>
</dbReference>
<dbReference type="OrthoDB" id="2037534at2"/>
<evidence type="ECO:0000256" key="1">
    <source>
        <dbReference type="SAM" id="MobiDB-lite"/>
    </source>
</evidence>
<feature type="region of interest" description="Disordered" evidence="1">
    <location>
        <begin position="148"/>
        <end position="235"/>
    </location>
</feature>
<gene>
    <name evidence="2" type="ORF">DQX05_27410</name>
</gene>
<reference evidence="2 3" key="1">
    <citation type="submission" date="2018-09" db="EMBL/GenBank/DDBJ databases">
        <title>Paenibacillus SK2017-BO5.</title>
        <authorList>
            <person name="Piskunova J.V."/>
            <person name="Dubiley S.A."/>
            <person name="Severinov K.V."/>
        </authorList>
    </citation>
    <scope>NUCLEOTIDE SEQUENCE [LARGE SCALE GENOMIC DNA]</scope>
    <source>
        <strain evidence="2 3">BO5</strain>
    </source>
</reference>
<accession>A0A3A3G9E6</accession>
<evidence type="ECO:0000313" key="3">
    <source>
        <dbReference type="Proteomes" id="UP000266177"/>
    </source>
</evidence>
<protein>
    <submittedName>
        <fullName evidence="2">Uncharacterized protein</fullName>
    </submittedName>
</protein>
<feature type="compositionally biased region" description="Polar residues" evidence="1">
    <location>
        <begin position="189"/>
        <end position="203"/>
    </location>
</feature>
<dbReference type="AlphaFoldDB" id="A0A3A3G9E6"/>
<proteinExistence type="predicted"/>
<feature type="compositionally biased region" description="Basic and acidic residues" evidence="1">
    <location>
        <begin position="155"/>
        <end position="187"/>
    </location>
</feature>
<organism evidence="2 3">
    <name type="scientific">Paenibacillus thiaminolyticus</name>
    <name type="common">Bacillus thiaminolyticus</name>
    <dbReference type="NCBI Taxonomy" id="49283"/>
    <lineage>
        <taxon>Bacteria</taxon>
        <taxon>Bacillati</taxon>
        <taxon>Bacillota</taxon>
        <taxon>Bacilli</taxon>
        <taxon>Bacillales</taxon>
        <taxon>Paenibacillaceae</taxon>
        <taxon>Paenibacillus</taxon>
    </lineage>
</organism>
<name>A0A3A3G9E6_PANTH</name>
<sequence>MSITIANNMEHLAAAMNIRHWKQSNVVSEDSNPVDFKQLLSKVDLEGVKDRISKKYGLSVGFESIPKNQQEIIRRGASGGLMDVMIAPSIAEKMKSDPALRTKVEGYIDYFSNVERPGFERTDKMYGITTVASSLIIHEDGTRTVWSASVTSPEEVEKGKKIEAEKQKEKQEEQARLESLRTQKDRLSAMSQPSQLVVPQSNLKEVPYAGLTSGQEWGQKRSPIRSKTNSLYEVL</sequence>
<feature type="compositionally biased region" description="Polar residues" evidence="1">
    <location>
        <begin position="225"/>
        <end position="235"/>
    </location>
</feature>
<dbReference type="Pfam" id="PF19498">
    <property type="entry name" value="DUF6033"/>
    <property type="match status" value="1"/>
</dbReference>
<dbReference type="InterPro" id="IPR046097">
    <property type="entry name" value="DUF6033"/>
</dbReference>
<comment type="caution">
    <text evidence="2">The sequence shown here is derived from an EMBL/GenBank/DDBJ whole genome shotgun (WGS) entry which is preliminary data.</text>
</comment>
<dbReference type="RefSeq" id="WP_119796455.1">
    <property type="nucleotide sequence ID" value="NZ_QYZD01000046.1"/>
</dbReference>
<dbReference type="EMBL" id="QYZD01000046">
    <property type="protein sequence ID" value="RJG17761.1"/>
    <property type="molecule type" value="Genomic_DNA"/>
</dbReference>
<evidence type="ECO:0000313" key="2">
    <source>
        <dbReference type="EMBL" id="RJG17761.1"/>
    </source>
</evidence>